<accession>A0A9P1IDX4</accession>
<dbReference type="OrthoDB" id="5777490at2759"/>
<evidence type="ECO:0000313" key="2">
    <source>
        <dbReference type="Proteomes" id="UP001152747"/>
    </source>
</evidence>
<organism evidence="1 2">
    <name type="scientific">Caenorhabditis angaria</name>
    <dbReference type="NCBI Taxonomy" id="860376"/>
    <lineage>
        <taxon>Eukaryota</taxon>
        <taxon>Metazoa</taxon>
        <taxon>Ecdysozoa</taxon>
        <taxon>Nematoda</taxon>
        <taxon>Chromadorea</taxon>
        <taxon>Rhabditida</taxon>
        <taxon>Rhabditina</taxon>
        <taxon>Rhabditomorpha</taxon>
        <taxon>Rhabditoidea</taxon>
        <taxon>Rhabditidae</taxon>
        <taxon>Peloderinae</taxon>
        <taxon>Caenorhabditis</taxon>
    </lineage>
</organism>
<proteinExistence type="predicted"/>
<dbReference type="Pfam" id="PF06542">
    <property type="entry name" value="PHA-1"/>
    <property type="match status" value="1"/>
</dbReference>
<gene>
    <name evidence="1" type="ORF">CAMP_LOCUS5725</name>
</gene>
<comment type="caution">
    <text evidence="1">The sequence shown here is derived from an EMBL/GenBank/DDBJ whole genome shotgun (WGS) entry which is preliminary data.</text>
</comment>
<reference evidence="1" key="1">
    <citation type="submission" date="2022-11" db="EMBL/GenBank/DDBJ databases">
        <authorList>
            <person name="Kikuchi T."/>
        </authorList>
    </citation>
    <scope>NUCLEOTIDE SEQUENCE</scope>
    <source>
        <strain evidence="1">PS1010</strain>
    </source>
</reference>
<name>A0A9P1IDX4_9PELO</name>
<dbReference type="AlphaFoldDB" id="A0A9P1IDX4"/>
<dbReference type="EMBL" id="CANHGI010000002">
    <property type="protein sequence ID" value="CAI5443088.1"/>
    <property type="molecule type" value="Genomic_DNA"/>
</dbReference>
<protein>
    <submittedName>
        <fullName evidence="1">Uncharacterized protein</fullName>
    </submittedName>
</protein>
<keyword evidence="2" id="KW-1185">Reference proteome</keyword>
<sequence length="513" mass="59127">MTVEVFRKKAHAPPQDDEDWCPKRKIKRLVVEKEKVPAKPTHQEAVFNNIVLVSKIFDLVVADEPILNFLDWRRVNRSFGSACLHKVRKDFRHLQVVASAPDGEGDVEINEISIDLVQVAKLFGFLRRIALIQIETIEFAGFVEDNKLIHDCILHELFAFSAVHVRSYKGADEICEAGCMMCYILASQSHIYGPMQWLTLQKGFDNQRHFQHLLITEILITQIAMYCLEMVESGEKAMEIMKLTIGQNVACDVLEIIVSDRLMISQESPTHPRNVIDCIVKQWKPKSVKLKFMTGYSSLDCSEWTNKHIFDELRFDSNKLNETWMRHSEKLQSLEIDLTEGDAIAECLLEVAAENVRNSTLFSPPKPNRKYSMEHVCSNVKKIFPTDRVFVSLPLALHQFARDEFGIFCRVLMSFVWNDTRVSRNSQIFVRVFCAGINKTSIQKAIEPAYSFHGRPIVTFPPTFTSMLQFAEWHPDICMRNFSPIFHITFQDLYNNCAVHLEVCVEKEEETTT</sequence>
<evidence type="ECO:0000313" key="1">
    <source>
        <dbReference type="EMBL" id="CAI5443088.1"/>
    </source>
</evidence>
<dbReference type="Proteomes" id="UP001152747">
    <property type="component" value="Unassembled WGS sequence"/>
</dbReference>
<dbReference type="InterPro" id="IPR009497">
    <property type="entry name" value="Regulator_protein_PHA-1"/>
</dbReference>